<evidence type="ECO:0000313" key="1">
    <source>
        <dbReference type="EMBL" id="KAI7990153.1"/>
    </source>
</evidence>
<protein>
    <submittedName>
        <fullName evidence="1">Uncharacterized protein</fullName>
    </submittedName>
</protein>
<dbReference type="Proteomes" id="UP001060215">
    <property type="component" value="Chromosome 13"/>
</dbReference>
<reference evidence="1 2" key="1">
    <citation type="journal article" date="2022" name="Plant J.">
        <title>Chromosome-level genome of Camellia lanceoleosa provides a valuable resource for understanding genome evolution and self-incompatibility.</title>
        <authorList>
            <person name="Gong W."/>
            <person name="Xiao S."/>
            <person name="Wang L."/>
            <person name="Liao Z."/>
            <person name="Chang Y."/>
            <person name="Mo W."/>
            <person name="Hu G."/>
            <person name="Li W."/>
            <person name="Zhao G."/>
            <person name="Zhu H."/>
            <person name="Hu X."/>
            <person name="Ji K."/>
            <person name="Xiang X."/>
            <person name="Song Q."/>
            <person name="Yuan D."/>
            <person name="Jin S."/>
            <person name="Zhang L."/>
        </authorList>
    </citation>
    <scope>NUCLEOTIDE SEQUENCE [LARGE SCALE GENOMIC DNA]</scope>
    <source>
        <strain evidence="1">SQ_2022a</strain>
    </source>
</reference>
<name>A0ACC0FNF8_9ERIC</name>
<gene>
    <name evidence="1" type="ORF">LOK49_LG12G01242</name>
</gene>
<accession>A0ACC0FNF8</accession>
<dbReference type="EMBL" id="CM045770">
    <property type="protein sequence ID" value="KAI7990153.1"/>
    <property type="molecule type" value="Genomic_DNA"/>
</dbReference>
<organism evidence="1 2">
    <name type="scientific">Camellia lanceoleosa</name>
    <dbReference type="NCBI Taxonomy" id="1840588"/>
    <lineage>
        <taxon>Eukaryota</taxon>
        <taxon>Viridiplantae</taxon>
        <taxon>Streptophyta</taxon>
        <taxon>Embryophyta</taxon>
        <taxon>Tracheophyta</taxon>
        <taxon>Spermatophyta</taxon>
        <taxon>Magnoliopsida</taxon>
        <taxon>eudicotyledons</taxon>
        <taxon>Gunneridae</taxon>
        <taxon>Pentapetalae</taxon>
        <taxon>asterids</taxon>
        <taxon>Ericales</taxon>
        <taxon>Theaceae</taxon>
        <taxon>Camellia</taxon>
    </lineage>
</organism>
<evidence type="ECO:0000313" key="2">
    <source>
        <dbReference type="Proteomes" id="UP001060215"/>
    </source>
</evidence>
<comment type="caution">
    <text evidence="1">The sequence shown here is derived from an EMBL/GenBank/DDBJ whole genome shotgun (WGS) entry which is preliminary data.</text>
</comment>
<sequence length="180" mass="20871">MAVSPFPSLIKSHSHVPIWHRRFAVAERKQSHVISATATTIAVKPSTTQRPNQLQLINPIVTKNQVLFKDQHTKEMNYECEGLGNKEVRMVMERLERVAERMREIELEKMKGRLRGNMSCEDGMVMEMMSREIVSSFLEKPIQYLNSCDGKLDDRLKDFKFFVGILEQSCFTNEKINTHV</sequence>
<keyword evidence="2" id="KW-1185">Reference proteome</keyword>
<proteinExistence type="predicted"/>